<keyword evidence="3" id="KW-1185">Reference proteome</keyword>
<organism evidence="2 3">
    <name type="scientific">Cohnella boryungensis</name>
    <dbReference type="NCBI Taxonomy" id="768479"/>
    <lineage>
        <taxon>Bacteria</taxon>
        <taxon>Bacillati</taxon>
        <taxon>Bacillota</taxon>
        <taxon>Bacilli</taxon>
        <taxon>Bacillales</taxon>
        <taxon>Paenibacillaceae</taxon>
        <taxon>Cohnella</taxon>
    </lineage>
</organism>
<evidence type="ECO:0000313" key="3">
    <source>
        <dbReference type="Proteomes" id="UP001595755"/>
    </source>
</evidence>
<dbReference type="InterPro" id="IPR036721">
    <property type="entry name" value="RCK_C_sf"/>
</dbReference>
<dbReference type="InterPro" id="IPR026278">
    <property type="entry name" value="KhtT"/>
</dbReference>
<gene>
    <name evidence="2" type="ORF">ACFO1S_15480</name>
</gene>
<dbReference type="Pfam" id="PF25991">
    <property type="entry name" value="KhtT_N"/>
    <property type="match status" value="1"/>
</dbReference>
<reference evidence="3" key="1">
    <citation type="journal article" date="2019" name="Int. J. Syst. Evol. Microbiol.">
        <title>The Global Catalogue of Microorganisms (GCM) 10K type strain sequencing project: providing services to taxonomists for standard genome sequencing and annotation.</title>
        <authorList>
            <consortium name="The Broad Institute Genomics Platform"/>
            <consortium name="The Broad Institute Genome Sequencing Center for Infectious Disease"/>
            <person name="Wu L."/>
            <person name="Ma J."/>
        </authorList>
    </citation>
    <scope>NUCLEOTIDE SEQUENCE [LARGE SCALE GENOMIC DNA]</scope>
    <source>
        <strain evidence="3">CGMCC 4.1641</strain>
    </source>
</reference>
<dbReference type="SUPFAM" id="SSF116726">
    <property type="entry name" value="TrkA C-terminal domain-like"/>
    <property type="match status" value="1"/>
</dbReference>
<dbReference type="Pfam" id="PF02080">
    <property type="entry name" value="TrkA_C"/>
    <property type="match status" value="1"/>
</dbReference>
<dbReference type="InterPro" id="IPR006037">
    <property type="entry name" value="RCK_C"/>
</dbReference>
<dbReference type="PROSITE" id="PS51202">
    <property type="entry name" value="RCK_C"/>
    <property type="match status" value="1"/>
</dbReference>
<dbReference type="PANTHER" id="PTHR30445:SF8">
    <property type="entry name" value="K(+)_H(+) ANTIPORTER SUBUNIT KHTT"/>
    <property type="match status" value="1"/>
</dbReference>
<dbReference type="Proteomes" id="UP001595755">
    <property type="component" value="Unassembled WGS sequence"/>
</dbReference>
<proteinExistence type="predicted"/>
<dbReference type="PANTHER" id="PTHR30445">
    <property type="entry name" value="K(+)_H(+) ANTIPORTER SUBUNIT KHTT"/>
    <property type="match status" value="1"/>
</dbReference>
<dbReference type="InterPro" id="IPR058776">
    <property type="entry name" value="KhtT-like_N"/>
</dbReference>
<feature type="domain" description="RCK C-terminal" evidence="1">
    <location>
        <begin position="81"/>
        <end position="166"/>
    </location>
</feature>
<dbReference type="InterPro" id="IPR050144">
    <property type="entry name" value="AAE_transporter"/>
</dbReference>
<sequence length="169" mass="18876">MSHSDFNFRECSLPGIGRKFSLVTRGGDHLVIVVHNDERRELFHMDPSSPDEMLSMTVLDDEEARAVSAILAGISYKPKLIEAQEMVLDQLVIEWIRIEPQWQCVGRKIADLDIRQAAGAIIIAAIERNHSKQINPGPDYVIASGSTLVVTGERMHLKELRTFLANGSL</sequence>
<accession>A0ABV8SB75</accession>
<evidence type="ECO:0000313" key="2">
    <source>
        <dbReference type="EMBL" id="MFC4304831.1"/>
    </source>
</evidence>
<dbReference type="RefSeq" id="WP_204604810.1">
    <property type="nucleotide sequence ID" value="NZ_JBHSED010000034.1"/>
</dbReference>
<dbReference type="PIRSF" id="PIRSF005028">
    <property type="entry name" value="KhtT"/>
    <property type="match status" value="1"/>
</dbReference>
<dbReference type="EMBL" id="JBHSED010000034">
    <property type="protein sequence ID" value="MFC4304831.1"/>
    <property type="molecule type" value="Genomic_DNA"/>
</dbReference>
<comment type="caution">
    <text evidence="2">The sequence shown here is derived from an EMBL/GenBank/DDBJ whole genome shotgun (WGS) entry which is preliminary data.</text>
</comment>
<evidence type="ECO:0000259" key="1">
    <source>
        <dbReference type="PROSITE" id="PS51202"/>
    </source>
</evidence>
<name>A0ABV8SB75_9BACL</name>
<dbReference type="Gene3D" id="3.30.70.1450">
    <property type="entry name" value="Regulator of K+ conductance, C-terminal domain"/>
    <property type="match status" value="1"/>
</dbReference>
<protein>
    <submittedName>
        <fullName evidence="2">Cation:proton antiporter regulatory subunit</fullName>
    </submittedName>
</protein>